<dbReference type="Pfam" id="PF00665">
    <property type="entry name" value="rve"/>
    <property type="match status" value="1"/>
</dbReference>
<dbReference type="GO" id="GO:0006508">
    <property type="term" value="P:proteolysis"/>
    <property type="evidence" value="ECO:0007669"/>
    <property type="project" value="UniProtKB-KW"/>
</dbReference>
<evidence type="ECO:0000313" key="3">
    <source>
        <dbReference type="EMBL" id="CAN76790.1"/>
    </source>
</evidence>
<dbReference type="GO" id="GO:0015074">
    <property type="term" value="P:DNA integration"/>
    <property type="evidence" value="ECO:0007669"/>
    <property type="project" value="InterPro"/>
</dbReference>
<dbReference type="PANTHER" id="PTHR42648">
    <property type="entry name" value="TRANSPOSASE, PUTATIVE-RELATED"/>
    <property type="match status" value="1"/>
</dbReference>
<dbReference type="InterPro" id="IPR025314">
    <property type="entry name" value="DUF4219"/>
</dbReference>
<dbReference type="InterPro" id="IPR039537">
    <property type="entry name" value="Retrotran_Ty1/copia-like"/>
</dbReference>
<dbReference type="InterPro" id="IPR001584">
    <property type="entry name" value="Integrase_cat-core"/>
</dbReference>
<keyword evidence="1" id="KW-0645">Protease</keyword>
<dbReference type="Pfam" id="PF22936">
    <property type="entry name" value="Pol_BBD"/>
    <property type="match status" value="1"/>
</dbReference>
<dbReference type="Pfam" id="PF14223">
    <property type="entry name" value="Retrotran_gag_2"/>
    <property type="match status" value="1"/>
</dbReference>
<dbReference type="SUPFAM" id="SSF53098">
    <property type="entry name" value="Ribonuclease H-like"/>
    <property type="match status" value="1"/>
</dbReference>
<evidence type="ECO:0000259" key="2">
    <source>
        <dbReference type="PROSITE" id="PS50994"/>
    </source>
</evidence>
<dbReference type="GO" id="GO:0003676">
    <property type="term" value="F:nucleic acid binding"/>
    <property type="evidence" value="ECO:0007669"/>
    <property type="project" value="InterPro"/>
</dbReference>
<keyword evidence="1" id="KW-0378">Hydrolase</keyword>
<dbReference type="Pfam" id="PF13976">
    <property type="entry name" value="gag_pre-integrs"/>
    <property type="match status" value="1"/>
</dbReference>
<dbReference type="InterPro" id="IPR036397">
    <property type="entry name" value="RNaseH_sf"/>
</dbReference>
<evidence type="ECO:0000256" key="1">
    <source>
        <dbReference type="ARBA" id="ARBA00022670"/>
    </source>
</evidence>
<feature type="domain" description="Integrase catalytic" evidence="2">
    <location>
        <begin position="274"/>
        <end position="386"/>
    </location>
</feature>
<proteinExistence type="predicted"/>
<name>A5BEJ4_VITVI</name>
<reference evidence="3" key="1">
    <citation type="journal article" date="2007" name="PLoS ONE">
        <title>The first genome sequence of an elite grapevine cultivar (Pinot noir Vitis vinifera L.): coping with a highly heterozygous genome.</title>
        <authorList>
            <person name="Velasco R."/>
            <person name="Zharkikh A."/>
            <person name="Troggio M."/>
            <person name="Cartwright D.A."/>
            <person name="Cestaro A."/>
            <person name="Pruss D."/>
            <person name="Pindo M."/>
            <person name="FitzGerald L.M."/>
            <person name="Vezzulli S."/>
            <person name="Reid J."/>
            <person name="Malacarne G."/>
            <person name="Iliev D."/>
            <person name="Coppola G."/>
            <person name="Wardell B."/>
            <person name="Micheletti D."/>
            <person name="Macalma T."/>
            <person name="Facci M."/>
            <person name="Mitchell J.T."/>
            <person name="Perazzolli M."/>
            <person name="Eldredge G."/>
            <person name="Gatto P."/>
            <person name="Oyzerski R."/>
            <person name="Moretto M."/>
            <person name="Gutin N."/>
            <person name="Stefanini M."/>
            <person name="Chen Y."/>
            <person name="Segala C."/>
            <person name="Davenport C."/>
            <person name="Dematte L."/>
            <person name="Mraz A."/>
            <person name="Battilana J."/>
            <person name="Stormo K."/>
            <person name="Costa F."/>
            <person name="Tao Q."/>
            <person name="Si-Ammour A."/>
            <person name="Harkins T."/>
            <person name="Lackey A."/>
            <person name="Perbost C."/>
            <person name="Taillon B."/>
            <person name="Stella A."/>
            <person name="Solovyev V."/>
            <person name="Fawcett J.A."/>
            <person name="Sterck L."/>
            <person name="Vandepoele K."/>
            <person name="Grando S.M."/>
            <person name="Toppo S."/>
            <person name="Moser C."/>
            <person name="Lanchbury J."/>
            <person name="Bogden R."/>
            <person name="Skolnick M."/>
            <person name="Sgaramella V."/>
            <person name="Bhatnagar S.K."/>
            <person name="Fontana P."/>
            <person name="Gutin A."/>
            <person name="Van de Peer Y."/>
            <person name="Salamini F."/>
            <person name="Viola R."/>
        </authorList>
    </citation>
    <scope>NUCLEOTIDE SEQUENCE</scope>
</reference>
<dbReference type="InterPro" id="IPR012337">
    <property type="entry name" value="RNaseH-like_sf"/>
</dbReference>
<accession>A5BEJ4</accession>
<dbReference type="EMBL" id="AM456745">
    <property type="protein sequence ID" value="CAN76790.1"/>
    <property type="molecule type" value="Genomic_DNA"/>
</dbReference>
<dbReference type="Pfam" id="PF13961">
    <property type="entry name" value="DUF4219"/>
    <property type="match status" value="1"/>
</dbReference>
<protein>
    <recommendedName>
        <fullName evidence="2">Integrase catalytic domain-containing protein</fullName>
    </recommendedName>
</protein>
<organism evidence="3">
    <name type="scientific">Vitis vinifera</name>
    <name type="common">Grape</name>
    <dbReference type="NCBI Taxonomy" id="29760"/>
    <lineage>
        <taxon>Eukaryota</taxon>
        <taxon>Viridiplantae</taxon>
        <taxon>Streptophyta</taxon>
        <taxon>Embryophyta</taxon>
        <taxon>Tracheophyta</taxon>
        <taxon>Spermatophyta</taxon>
        <taxon>Magnoliopsida</taxon>
        <taxon>eudicotyledons</taxon>
        <taxon>Gunneridae</taxon>
        <taxon>Pentapetalae</taxon>
        <taxon>rosids</taxon>
        <taxon>Vitales</taxon>
        <taxon>Vitaceae</taxon>
        <taxon>Viteae</taxon>
        <taxon>Vitis</taxon>
    </lineage>
</organism>
<dbReference type="PANTHER" id="PTHR42648:SF18">
    <property type="entry name" value="RETROTRANSPOSON, UNCLASSIFIED-LIKE PROTEIN"/>
    <property type="match status" value="1"/>
</dbReference>
<dbReference type="Gene3D" id="3.30.420.10">
    <property type="entry name" value="Ribonuclease H-like superfamily/Ribonuclease H"/>
    <property type="match status" value="1"/>
</dbReference>
<dbReference type="PROSITE" id="PS50994">
    <property type="entry name" value="INTEGRASE"/>
    <property type="match status" value="1"/>
</dbReference>
<gene>
    <name evidence="3" type="ORF">VITISV_038838</name>
</gene>
<sequence length="386" mass="45053">MEKSSLTTAPSILDGDNYETWDVRMTVHLQALDVWEAVEENYEVPLLGANPTVAQMKLHKERKTRKAKTKACLFVEYLKEEYKRDERIKNMQVMNLIREFEMKKMKESDVVKDYAAQLLSIADKVRLLGKEFSNEKIVQKILEETSATVDQCQEEQLFATTCFANKSTFEDSGCTNHMTNDQDLFRELDRTTISKVRIGNDKNCIIKDAKGKEVFNIKMKGKSFALNLLEDEHVAVSQQDSTTMLWHRRLGHFHHDVVLYMKKNEIAERLSDLEKDLPICATCQYGKQTKLPFPKKTSWRTPSLKESKHYIALIDDFTRFCWIYFLTTKSKVDDVFWRYKAMVEKQSKCKIKVIRSDNGAEYTSKKFNKFCEDVDIVHQLIAPYNP</sequence>
<dbReference type="AlphaFoldDB" id="A5BEJ4"/>
<dbReference type="GO" id="GO:0008233">
    <property type="term" value="F:peptidase activity"/>
    <property type="evidence" value="ECO:0007669"/>
    <property type="project" value="UniProtKB-KW"/>
</dbReference>
<dbReference type="InterPro" id="IPR025724">
    <property type="entry name" value="GAG-pre-integrase_dom"/>
</dbReference>
<dbReference type="InterPro" id="IPR054722">
    <property type="entry name" value="PolX-like_BBD"/>
</dbReference>